<dbReference type="OrthoDB" id="1918685at2759"/>
<dbReference type="Proteomes" id="UP000094527">
    <property type="component" value="Unassembled WGS sequence"/>
</dbReference>
<dbReference type="EMBL" id="LJIJ01001452">
    <property type="protein sequence ID" value="ODM91682.1"/>
    <property type="molecule type" value="Genomic_DNA"/>
</dbReference>
<keyword evidence="6" id="KW-1185">Reference proteome</keyword>
<organism evidence="5 6">
    <name type="scientific">Orchesella cincta</name>
    <name type="common">Springtail</name>
    <name type="synonym">Podura cincta</name>
    <dbReference type="NCBI Taxonomy" id="48709"/>
    <lineage>
        <taxon>Eukaryota</taxon>
        <taxon>Metazoa</taxon>
        <taxon>Ecdysozoa</taxon>
        <taxon>Arthropoda</taxon>
        <taxon>Hexapoda</taxon>
        <taxon>Collembola</taxon>
        <taxon>Entomobryomorpha</taxon>
        <taxon>Entomobryoidea</taxon>
        <taxon>Orchesellidae</taxon>
        <taxon>Orchesellinae</taxon>
        <taxon>Orchesella</taxon>
    </lineage>
</organism>
<dbReference type="SMART" id="SM00298">
    <property type="entry name" value="CHROMO"/>
    <property type="match status" value="1"/>
</dbReference>
<dbReference type="Gene3D" id="2.40.50.40">
    <property type="match status" value="2"/>
</dbReference>
<dbReference type="InterPro" id="IPR016197">
    <property type="entry name" value="Chromo-like_dom_sf"/>
</dbReference>
<dbReference type="PANTHER" id="PTHR22812">
    <property type="entry name" value="CHROMOBOX PROTEIN"/>
    <property type="match status" value="1"/>
</dbReference>
<feature type="region of interest" description="Disordered" evidence="3">
    <location>
        <begin position="322"/>
        <end position="348"/>
    </location>
</feature>
<dbReference type="STRING" id="48709.A0A1D2MFJ4"/>
<evidence type="ECO:0000256" key="2">
    <source>
        <dbReference type="ARBA" id="ARBA00023242"/>
    </source>
</evidence>
<dbReference type="CDD" id="cd00024">
    <property type="entry name" value="CD_CSD"/>
    <property type="match status" value="1"/>
</dbReference>
<dbReference type="PROSITE" id="PS00598">
    <property type="entry name" value="CHROMO_1"/>
    <property type="match status" value="1"/>
</dbReference>
<evidence type="ECO:0000256" key="3">
    <source>
        <dbReference type="SAM" id="MobiDB-lite"/>
    </source>
</evidence>
<feature type="compositionally biased region" description="Basic residues" evidence="3">
    <location>
        <begin position="94"/>
        <end position="104"/>
    </location>
</feature>
<dbReference type="InterPro" id="IPR023780">
    <property type="entry name" value="Chromo_domain"/>
</dbReference>
<keyword evidence="2" id="KW-0539">Nucleus</keyword>
<reference evidence="5 6" key="1">
    <citation type="journal article" date="2016" name="Genome Biol. Evol.">
        <title>Gene Family Evolution Reflects Adaptation to Soil Environmental Stressors in the Genome of the Collembolan Orchesella cincta.</title>
        <authorList>
            <person name="Faddeeva-Vakhrusheva A."/>
            <person name="Derks M.F."/>
            <person name="Anvar S.Y."/>
            <person name="Agamennone V."/>
            <person name="Suring W."/>
            <person name="Smit S."/>
            <person name="van Straalen N.M."/>
            <person name="Roelofs D."/>
        </authorList>
    </citation>
    <scope>NUCLEOTIDE SEQUENCE [LARGE SCALE GENOMIC DNA]</scope>
    <source>
        <tissue evidence="5">Mixed pool</tissue>
    </source>
</reference>
<dbReference type="InterPro" id="IPR051219">
    <property type="entry name" value="Heterochromatin_chromo-domain"/>
</dbReference>
<sequence>MSTSSSKKAKTKESVPGRVIQPDGVEEFKVEKIVTKKLIDGVVHYRIKWVGWDSKDNTWEPIDHLENCIDMVNAFEAAYQGLSGSAGIRPILSPKKKRRGRPTKLRPTEKSGHEDDEELLDVNAQKETDVEQMQGDGITDEILDREFMGPMFRRVWRQSEVPLCILGSTNIHGALVHLVRIKTKDDNNDEAVLEDPYKGLDANNCVMVLAQTFNCHFPQMVLKYYETHTTIVDDVSTDEENAAKTARIEILRLCRTQGVCSNENQIFRDILQTTNSIISTDCTDSKEPGASSQAPTAISSQFSPTALNCNVEAPDKTTQFDQFGLPISYSGTDTDDSSDDETVAISDT</sequence>
<accession>A0A1D2MFJ4</accession>
<dbReference type="InterPro" id="IPR023779">
    <property type="entry name" value="Chromodomain_CS"/>
</dbReference>
<dbReference type="PROSITE" id="PS50013">
    <property type="entry name" value="CHROMO_2"/>
    <property type="match status" value="1"/>
</dbReference>
<evidence type="ECO:0000313" key="5">
    <source>
        <dbReference type="EMBL" id="ODM91682.1"/>
    </source>
</evidence>
<evidence type="ECO:0000259" key="4">
    <source>
        <dbReference type="PROSITE" id="PS50013"/>
    </source>
</evidence>
<dbReference type="GO" id="GO:0005634">
    <property type="term" value="C:nucleus"/>
    <property type="evidence" value="ECO:0007669"/>
    <property type="project" value="UniProtKB-SubCell"/>
</dbReference>
<dbReference type="InterPro" id="IPR000953">
    <property type="entry name" value="Chromo/chromo_shadow_dom"/>
</dbReference>
<evidence type="ECO:0000313" key="6">
    <source>
        <dbReference type="Proteomes" id="UP000094527"/>
    </source>
</evidence>
<name>A0A1D2MFJ4_ORCCI</name>
<protein>
    <submittedName>
        <fullName evidence="5">Heterochromatin protein 1</fullName>
    </submittedName>
</protein>
<dbReference type="SUPFAM" id="SSF54160">
    <property type="entry name" value="Chromo domain-like"/>
    <property type="match status" value="1"/>
</dbReference>
<dbReference type="Pfam" id="PF00385">
    <property type="entry name" value="Chromo"/>
    <property type="match status" value="1"/>
</dbReference>
<gene>
    <name evidence="5" type="ORF">Ocin01_15006</name>
</gene>
<evidence type="ECO:0000256" key="1">
    <source>
        <dbReference type="ARBA" id="ARBA00004123"/>
    </source>
</evidence>
<dbReference type="GO" id="GO:0005694">
    <property type="term" value="C:chromosome"/>
    <property type="evidence" value="ECO:0007669"/>
    <property type="project" value="UniProtKB-ARBA"/>
</dbReference>
<feature type="domain" description="Chromo" evidence="4">
    <location>
        <begin position="28"/>
        <end position="76"/>
    </location>
</feature>
<feature type="compositionally biased region" description="Acidic residues" evidence="3">
    <location>
        <begin position="333"/>
        <end position="342"/>
    </location>
</feature>
<comment type="subcellular location">
    <subcellularLocation>
        <location evidence="1">Nucleus</location>
    </subcellularLocation>
</comment>
<feature type="region of interest" description="Disordered" evidence="3">
    <location>
        <begin position="90"/>
        <end position="117"/>
    </location>
</feature>
<dbReference type="AlphaFoldDB" id="A0A1D2MFJ4"/>
<comment type="caution">
    <text evidence="5">The sequence shown here is derived from an EMBL/GenBank/DDBJ whole genome shotgun (WGS) entry which is preliminary data.</text>
</comment>
<dbReference type="CDD" id="cd00034">
    <property type="entry name" value="CSD"/>
    <property type="match status" value="1"/>
</dbReference>
<proteinExistence type="predicted"/>